<name>A0AA38LK62_TAXCH</name>
<dbReference type="AlphaFoldDB" id="A0AA38LK62"/>
<protein>
    <submittedName>
        <fullName evidence="1">Uncharacterized protein</fullName>
    </submittedName>
</protein>
<feature type="non-terminal residue" evidence="1">
    <location>
        <position position="65"/>
    </location>
</feature>
<dbReference type="Proteomes" id="UP000824469">
    <property type="component" value="Unassembled WGS sequence"/>
</dbReference>
<dbReference type="EMBL" id="JAHRHJ020000002">
    <property type="protein sequence ID" value="KAH9324052.1"/>
    <property type="molecule type" value="Genomic_DNA"/>
</dbReference>
<evidence type="ECO:0000313" key="2">
    <source>
        <dbReference type="Proteomes" id="UP000824469"/>
    </source>
</evidence>
<accession>A0AA38LK62</accession>
<gene>
    <name evidence="1" type="ORF">KI387_004230</name>
</gene>
<comment type="caution">
    <text evidence="1">The sequence shown here is derived from an EMBL/GenBank/DDBJ whole genome shotgun (WGS) entry which is preliminary data.</text>
</comment>
<proteinExistence type="predicted"/>
<keyword evidence="2" id="KW-1185">Reference proteome</keyword>
<feature type="non-terminal residue" evidence="1">
    <location>
        <position position="1"/>
    </location>
</feature>
<evidence type="ECO:0000313" key="1">
    <source>
        <dbReference type="EMBL" id="KAH9324052.1"/>
    </source>
</evidence>
<sequence>DHDNTAPHPRHLSKGLQVLSVEVPSISDPVLPLPIQRGPVPEPMVVPPAPNLAPVSGPERLLSVP</sequence>
<reference evidence="1 2" key="1">
    <citation type="journal article" date="2021" name="Nat. Plants">
        <title>The Taxus genome provides insights into paclitaxel biosynthesis.</title>
        <authorList>
            <person name="Xiong X."/>
            <person name="Gou J."/>
            <person name="Liao Q."/>
            <person name="Li Y."/>
            <person name="Zhou Q."/>
            <person name="Bi G."/>
            <person name="Li C."/>
            <person name="Du R."/>
            <person name="Wang X."/>
            <person name="Sun T."/>
            <person name="Guo L."/>
            <person name="Liang H."/>
            <person name="Lu P."/>
            <person name="Wu Y."/>
            <person name="Zhang Z."/>
            <person name="Ro D.K."/>
            <person name="Shang Y."/>
            <person name="Huang S."/>
            <person name="Yan J."/>
        </authorList>
    </citation>
    <scope>NUCLEOTIDE SEQUENCE [LARGE SCALE GENOMIC DNA]</scope>
    <source>
        <strain evidence="1">Ta-2019</strain>
    </source>
</reference>
<organism evidence="1 2">
    <name type="scientific">Taxus chinensis</name>
    <name type="common">Chinese yew</name>
    <name type="synonym">Taxus wallichiana var. chinensis</name>
    <dbReference type="NCBI Taxonomy" id="29808"/>
    <lineage>
        <taxon>Eukaryota</taxon>
        <taxon>Viridiplantae</taxon>
        <taxon>Streptophyta</taxon>
        <taxon>Embryophyta</taxon>
        <taxon>Tracheophyta</taxon>
        <taxon>Spermatophyta</taxon>
        <taxon>Pinopsida</taxon>
        <taxon>Pinidae</taxon>
        <taxon>Conifers II</taxon>
        <taxon>Cupressales</taxon>
        <taxon>Taxaceae</taxon>
        <taxon>Taxus</taxon>
    </lineage>
</organism>